<evidence type="ECO:0000313" key="2">
    <source>
        <dbReference type="Proteomes" id="UP001620626"/>
    </source>
</evidence>
<keyword evidence="2" id="KW-1185">Reference proteome</keyword>
<accession>A0ABD2L327</accession>
<evidence type="ECO:0000313" key="1">
    <source>
        <dbReference type="EMBL" id="KAL3109612.1"/>
    </source>
</evidence>
<dbReference type="AlphaFoldDB" id="A0ABD2L327"/>
<protein>
    <submittedName>
        <fullName evidence="1">Uncharacterized protein</fullName>
    </submittedName>
</protein>
<proteinExistence type="predicted"/>
<dbReference type="EMBL" id="JBICBT010000563">
    <property type="protein sequence ID" value="KAL3109612.1"/>
    <property type="molecule type" value="Genomic_DNA"/>
</dbReference>
<comment type="caution">
    <text evidence="1">The sequence shown here is derived from an EMBL/GenBank/DDBJ whole genome shotgun (WGS) entry which is preliminary data.</text>
</comment>
<dbReference type="Proteomes" id="UP001620626">
    <property type="component" value="Unassembled WGS sequence"/>
</dbReference>
<organism evidence="1 2">
    <name type="scientific">Heterodera trifolii</name>
    <dbReference type="NCBI Taxonomy" id="157864"/>
    <lineage>
        <taxon>Eukaryota</taxon>
        <taxon>Metazoa</taxon>
        <taxon>Ecdysozoa</taxon>
        <taxon>Nematoda</taxon>
        <taxon>Chromadorea</taxon>
        <taxon>Rhabditida</taxon>
        <taxon>Tylenchina</taxon>
        <taxon>Tylenchomorpha</taxon>
        <taxon>Tylenchoidea</taxon>
        <taxon>Heteroderidae</taxon>
        <taxon>Heteroderinae</taxon>
        <taxon>Heterodera</taxon>
    </lineage>
</organism>
<sequence length="89" mass="10144">MAHPKANNLKCQNAMTNEAYKVQDDNVLAKLFKDGKLNIGEEIKQFVCDVSKQRMAMKSADTDTSAQLTQCQHHWQRIFCLICEMPLAN</sequence>
<reference evidence="1 2" key="1">
    <citation type="submission" date="2024-10" db="EMBL/GenBank/DDBJ databases">
        <authorList>
            <person name="Kim D."/>
        </authorList>
    </citation>
    <scope>NUCLEOTIDE SEQUENCE [LARGE SCALE GENOMIC DNA]</scope>
    <source>
        <strain evidence="1">BH-2024</strain>
    </source>
</reference>
<name>A0ABD2L327_9BILA</name>
<gene>
    <name evidence="1" type="ORF">niasHT_014546</name>
</gene>